<evidence type="ECO:0000256" key="2">
    <source>
        <dbReference type="SAM" id="SignalP"/>
    </source>
</evidence>
<reference evidence="4 5" key="1">
    <citation type="submission" date="2014-03" db="EMBL/GenBank/DDBJ databases">
        <title>Draft genome of the hookworm Oesophagostomum dentatum.</title>
        <authorList>
            <person name="Mitreva M."/>
        </authorList>
    </citation>
    <scope>NUCLEOTIDE SEQUENCE [LARGE SCALE GENOMIC DNA]</scope>
    <source>
        <strain evidence="4 5">OD-Hann</strain>
    </source>
</reference>
<organism evidence="4 5">
    <name type="scientific">Oesophagostomum dentatum</name>
    <name type="common">Nodular worm</name>
    <dbReference type="NCBI Taxonomy" id="61180"/>
    <lineage>
        <taxon>Eukaryota</taxon>
        <taxon>Metazoa</taxon>
        <taxon>Ecdysozoa</taxon>
        <taxon>Nematoda</taxon>
        <taxon>Chromadorea</taxon>
        <taxon>Rhabditida</taxon>
        <taxon>Rhabditina</taxon>
        <taxon>Rhabditomorpha</taxon>
        <taxon>Strongyloidea</taxon>
        <taxon>Strongylidae</taxon>
        <taxon>Oesophagostomum</taxon>
    </lineage>
</organism>
<evidence type="ECO:0000313" key="4">
    <source>
        <dbReference type="EMBL" id="KHJ86612.1"/>
    </source>
</evidence>
<proteinExistence type="predicted"/>
<name>A0A0B1SSY8_OESDE</name>
<keyword evidence="5" id="KW-1185">Reference proteome</keyword>
<dbReference type="AlphaFoldDB" id="A0A0B1SSY8"/>
<comment type="caution">
    <text evidence="1">Lacks conserved residue(s) required for the propagation of feature annotation.</text>
</comment>
<protein>
    <recommendedName>
        <fullName evidence="3">ShKT domain-containing protein</fullName>
    </recommendedName>
</protein>
<evidence type="ECO:0000256" key="1">
    <source>
        <dbReference type="PROSITE-ProRule" id="PRU01005"/>
    </source>
</evidence>
<sequence>MLFYAFAFVLFLSLFTLGALAQPCKDVSPIPLCKKLKAQNKCKQDLVIRHYACKKTCGYCRVSADVPAQALA</sequence>
<dbReference type="Proteomes" id="UP000053660">
    <property type="component" value="Unassembled WGS sequence"/>
</dbReference>
<evidence type="ECO:0000259" key="3">
    <source>
        <dbReference type="PROSITE" id="PS51670"/>
    </source>
</evidence>
<dbReference type="EMBL" id="KN559857">
    <property type="protein sequence ID" value="KHJ86612.1"/>
    <property type="molecule type" value="Genomic_DNA"/>
</dbReference>
<gene>
    <name evidence="4" type="ORF">OESDEN_13629</name>
</gene>
<evidence type="ECO:0000313" key="5">
    <source>
        <dbReference type="Proteomes" id="UP000053660"/>
    </source>
</evidence>
<feature type="chain" id="PRO_5002082674" description="ShKT domain-containing protein" evidence="2">
    <location>
        <begin position="22"/>
        <end position="72"/>
    </location>
</feature>
<dbReference type="InterPro" id="IPR003582">
    <property type="entry name" value="ShKT_dom"/>
</dbReference>
<feature type="signal peptide" evidence="2">
    <location>
        <begin position="1"/>
        <end position="21"/>
    </location>
</feature>
<feature type="domain" description="ShKT" evidence="3">
    <location>
        <begin position="24"/>
        <end position="60"/>
    </location>
</feature>
<accession>A0A0B1SSY8</accession>
<keyword evidence="2" id="KW-0732">Signal</keyword>
<dbReference type="PROSITE" id="PS51670">
    <property type="entry name" value="SHKT"/>
    <property type="match status" value="1"/>
</dbReference>